<reference evidence="3" key="2">
    <citation type="submission" date="2023-06" db="EMBL/GenBank/DDBJ databases">
        <authorList>
            <person name="Ma L."/>
            <person name="Liu K.-W."/>
            <person name="Li Z."/>
            <person name="Hsiao Y.-Y."/>
            <person name="Qi Y."/>
            <person name="Fu T."/>
            <person name="Tang G."/>
            <person name="Zhang D."/>
            <person name="Sun W.-H."/>
            <person name="Liu D.-K."/>
            <person name="Li Y."/>
            <person name="Chen G.-Z."/>
            <person name="Liu X.-D."/>
            <person name="Liao X.-Y."/>
            <person name="Jiang Y.-T."/>
            <person name="Yu X."/>
            <person name="Hao Y."/>
            <person name="Huang J."/>
            <person name="Zhao X.-W."/>
            <person name="Ke S."/>
            <person name="Chen Y.-Y."/>
            <person name="Wu W.-L."/>
            <person name="Hsu J.-L."/>
            <person name="Lin Y.-F."/>
            <person name="Huang M.-D."/>
            <person name="Li C.-Y."/>
            <person name="Huang L."/>
            <person name="Wang Z.-W."/>
            <person name="Zhao X."/>
            <person name="Zhong W.-Y."/>
            <person name="Peng D.-H."/>
            <person name="Ahmad S."/>
            <person name="Lan S."/>
            <person name="Zhang J.-S."/>
            <person name="Tsai W.-C."/>
            <person name="Van De Peer Y."/>
            <person name="Liu Z.-J."/>
        </authorList>
    </citation>
    <scope>NUCLEOTIDE SEQUENCE</scope>
    <source>
        <strain evidence="3">SCP</strain>
        <tissue evidence="3">Leaves</tissue>
    </source>
</reference>
<dbReference type="Gene3D" id="1.25.40.10">
    <property type="entry name" value="Tetratricopeptide repeat domain"/>
    <property type="match status" value="4"/>
</dbReference>
<dbReference type="InterPro" id="IPR011990">
    <property type="entry name" value="TPR-like_helical_dom_sf"/>
</dbReference>
<evidence type="ECO:0000313" key="4">
    <source>
        <dbReference type="Proteomes" id="UP001179952"/>
    </source>
</evidence>
<dbReference type="InterPro" id="IPR002885">
    <property type="entry name" value="PPR_rpt"/>
</dbReference>
<feature type="repeat" description="PPR" evidence="2">
    <location>
        <begin position="138"/>
        <end position="172"/>
    </location>
</feature>
<dbReference type="NCBIfam" id="TIGR00756">
    <property type="entry name" value="PPR"/>
    <property type="match status" value="6"/>
</dbReference>
<dbReference type="AlphaFoldDB" id="A0AAV9BG53"/>
<evidence type="ECO:0000256" key="2">
    <source>
        <dbReference type="PROSITE-ProRule" id="PRU00708"/>
    </source>
</evidence>
<dbReference type="Pfam" id="PF13812">
    <property type="entry name" value="PPR_3"/>
    <property type="match status" value="1"/>
</dbReference>
<dbReference type="Pfam" id="PF13041">
    <property type="entry name" value="PPR_2"/>
    <property type="match status" value="3"/>
</dbReference>
<feature type="repeat" description="PPR" evidence="2">
    <location>
        <begin position="310"/>
        <end position="340"/>
    </location>
</feature>
<dbReference type="PANTHER" id="PTHR47926">
    <property type="entry name" value="PENTATRICOPEPTIDE REPEAT-CONTAINING PROTEIN"/>
    <property type="match status" value="1"/>
</dbReference>
<comment type="caution">
    <text evidence="3">The sequence shown here is derived from an EMBL/GenBank/DDBJ whole genome shotgun (WGS) entry which is preliminary data.</text>
</comment>
<keyword evidence="1" id="KW-0677">Repeat</keyword>
<name>A0AAV9BG53_ACOGR</name>
<dbReference type="Pfam" id="PF01535">
    <property type="entry name" value="PPR"/>
    <property type="match status" value="3"/>
</dbReference>
<dbReference type="FunFam" id="1.25.40.10:FF:000284">
    <property type="entry name" value="Pentatricopeptide repeat-containing protein"/>
    <property type="match status" value="1"/>
</dbReference>
<accession>A0AAV9BG53</accession>
<dbReference type="GO" id="GO:0009451">
    <property type="term" value="P:RNA modification"/>
    <property type="evidence" value="ECO:0007669"/>
    <property type="project" value="InterPro"/>
</dbReference>
<dbReference type="PROSITE" id="PS51375">
    <property type="entry name" value="PPR"/>
    <property type="match status" value="6"/>
</dbReference>
<protein>
    <submittedName>
        <fullName evidence="3">Pentatricopeptide repeat-containing protein</fullName>
    </submittedName>
</protein>
<dbReference type="InterPro" id="IPR046848">
    <property type="entry name" value="E_motif"/>
</dbReference>
<keyword evidence="4" id="KW-1185">Reference proteome</keyword>
<evidence type="ECO:0000256" key="1">
    <source>
        <dbReference type="ARBA" id="ARBA00022737"/>
    </source>
</evidence>
<dbReference type="GO" id="GO:0003723">
    <property type="term" value="F:RNA binding"/>
    <property type="evidence" value="ECO:0007669"/>
    <property type="project" value="InterPro"/>
</dbReference>
<sequence length="567" mass="63073">MLINSLQNHNFLLSKLIQLKDLPYATLHFSQIHNPNDFTYNTMIRGLTKTWSNYTSAIQLYHQMRSSRFRPNNYTYPFVLIACANLNSLNIGRTTHSSVLKTGLGSDGHVAHCLITMYSRCGQLGCARRVFDGILDRDLVSWNSMISGYSKAGYAEEAVGMFGRMREEGFGPSETTLVSVLGACGDLGGLELGRWVEGFAGENGFALNSFLGSALISMYGKCGDLESAKRVFEGMTTMDSVTWNALITGYAQNGVWDKAINTFQQMRSEGTIEPDNITMVGVLSACASIGALELGSWIDKHTSQKGVRHDVYVGTALIDMYSKCGDLDRALQIFNDMPWRNTVSWNVMISALASHGRPQEALSLFGRMREEKDKRVSPDDITFIGVLSACVHVGWVEEGRGWFESMRGEFGLVPKIEHYTCMVDLLARTGRLDEACEFIESMPKKPDGVTLGTVLCACRKFNNVKVGERIANMLLEVEPSNSGNYVISSKLFANSKRWEDSAKMKGLMRERGVVKTPGCSWIEGDDQVHEFRSGDGSHYRAGEIYLMMDLLCEEMRIEGYIPNPSLV</sequence>
<dbReference type="PANTHER" id="PTHR47926:SF543">
    <property type="entry name" value="(WILD MALAYSIAN BANANA) HYPOTHETICAL PROTEIN"/>
    <property type="match status" value="1"/>
</dbReference>
<dbReference type="EMBL" id="JAUJYN010000003">
    <property type="protein sequence ID" value="KAK1275342.1"/>
    <property type="molecule type" value="Genomic_DNA"/>
</dbReference>
<dbReference type="FunFam" id="1.25.40.10:FF:001093">
    <property type="entry name" value="Pentatricopeptide repeat-containing protein At2g34400"/>
    <property type="match status" value="1"/>
</dbReference>
<dbReference type="FunFam" id="1.25.40.10:FF:000344">
    <property type="entry name" value="Pentatricopeptide repeat-containing protein"/>
    <property type="match status" value="1"/>
</dbReference>
<dbReference type="InterPro" id="IPR046960">
    <property type="entry name" value="PPR_At4g14850-like_plant"/>
</dbReference>
<dbReference type="Proteomes" id="UP001179952">
    <property type="component" value="Unassembled WGS sequence"/>
</dbReference>
<evidence type="ECO:0000313" key="3">
    <source>
        <dbReference type="EMBL" id="KAK1275342.1"/>
    </source>
</evidence>
<gene>
    <name evidence="3" type="ORF">QJS04_geneDACA004116</name>
</gene>
<organism evidence="3 4">
    <name type="scientific">Acorus gramineus</name>
    <name type="common">Dwarf sweet flag</name>
    <dbReference type="NCBI Taxonomy" id="55184"/>
    <lineage>
        <taxon>Eukaryota</taxon>
        <taxon>Viridiplantae</taxon>
        <taxon>Streptophyta</taxon>
        <taxon>Embryophyta</taxon>
        <taxon>Tracheophyta</taxon>
        <taxon>Spermatophyta</taxon>
        <taxon>Magnoliopsida</taxon>
        <taxon>Liliopsida</taxon>
        <taxon>Acoraceae</taxon>
        <taxon>Acorus</taxon>
    </lineage>
</organism>
<proteinExistence type="predicted"/>
<feature type="repeat" description="PPR" evidence="2">
    <location>
        <begin position="239"/>
        <end position="273"/>
    </location>
</feature>
<dbReference type="Pfam" id="PF20431">
    <property type="entry name" value="E_motif"/>
    <property type="match status" value="1"/>
</dbReference>
<feature type="repeat" description="PPR" evidence="2">
    <location>
        <begin position="415"/>
        <end position="445"/>
    </location>
</feature>
<feature type="repeat" description="PPR" evidence="2">
    <location>
        <begin position="36"/>
        <end position="71"/>
    </location>
</feature>
<feature type="repeat" description="PPR" evidence="2">
    <location>
        <begin position="341"/>
        <end position="375"/>
    </location>
</feature>
<reference evidence="3" key="1">
    <citation type="journal article" date="2023" name="Nat. Commun.">
        <title>Diploid and tetraploid genomes of Acorus and the evolution of monocots.</title>
        <authorList>
            <person name="Ma L."/>
            <person name="Liu K.W."/>
            <person name="Li Z."/>
            <person name="Hsiao Y.Y."/>
            <person name="Qi Y."/>
            <person name="Fu T."/>
            <person name="Tang G.D."/>
            <person name="Zhang D."/>
            <person name="Sun W.H."/>
            <person name="Liu D.K."/>
            <person name="Li Y."/>
            <person name="Chen G.Z."/>
            <person name="Liu X.D."/>
            <person name="Liao X.Y."/>
            <person name="Jiang Y.T."/>
            <person name="Yu X."/>
            <person name="Hao Y."/>
            <person name="Huang J."/>
            <person name="Zhao X.W."/>
            <person name="Ke S."/>
            <person name="Chen Y.Y."/>
            <person name="Wu W.L."/>
            <person name="Hsu J.L."/>
            <person name="Lin Y.F."/>
            <person name="Huang M.D."/>
            <person name="Li C.Y."/>
            <person name="Huang L."/>
            <person name="Wang Z.W."/>
            <person name="Zhao X."/>
            <person name="Zhong W.Y."/>
            <person name="Peng D.H."/>
            <person name="Ahmad S."/>
            <person name="Lan S."/>
            <person name="Zhang J.S."/>
            <person name="Tsai W.C."/>
            <person name="Van de Peer Y."/>
            <person name="Liu Z.J."/>
        </authorList>
    </citation>
    <scope>NUCLEOTIDE SEQUENCE</scope>
    <source>
        <strain evidence="3">SCP</strain>
    </source>
</reference>